<comment type="caution">
    <text evidence="2">The sequence shown here is derived from an EMBL/GenBank/DDBJ whole genome shotgun (WGS) entry which is preliminary data.</text>
</comment>
<reference evidence="2 3" key="1">
    <citation type="submission" date="2019-01" db="EMBL/GenBank/DDBJ databases">
        <title>Draft genome sequence of Dictyobacter sp. Uno17.</title>
        <authorList>
            <person name="Wang C.M."/>
            <person name="Zheng Y."/>
            <person name="Sakai Y."/>
            <person name="Abe K."/>
            <person name="Yokota A."/>
            <person name="Yabe S."/>
        </authorList>
    </citation>
    <scope>NUCLEOTIDE SEQUENCE [LARGE SCALE GENOMIC DNA]</scope>
    <source>
        <strain evidence="2 3">Uno17</strain>
    </source>
</reference>
<dbReference type="Proteomes" id="UP000322530">
    <property type="component" value="Unassembled WGS sequence"/>
</dbReference>
<accession>A0A5A5TJ32</accession>
<gene>
    <name evidence="2" type="ORF">KDI_49910</name>
</gene>
<proteinExistence type="predicted"/>
<keyword evidence="3" id="KW-1185">Reference proteome</keyword>
<protein>
    <submittedName>
        <fullName evidence="2">Uncharacterized protein</fullName>
    </submittedName>
</protein>
<dbReference type="AlphaFoldDB" id="A0A5A5TJ32"/>
<sequence length="97" mass="10468">MPICAPAPRGKKAPVPTPGQAPDWGSVRPDRLNLGVIPGRDQLDCSIFTSNSYKRAIWGPADDFGHGFGMTVIDGEGNLIYQITSQRIPEVKHLVLG</sequence>
<dbReference type="EMBL" id="BIXY01000111">
    <property type="protein sequence ID" value="GCF11427.1"/>
    <property type="molecule type" value="Genomic_DNA"/>
</dbReference>
<organism evidence="2 3">
    <name type="scientific">Dictyobacter arantiisoli</name>
    <dbReference type="NCBI Taxonomy" id="2014874"/>
    <lineage>
        <taxon>Bacteria</taxon>
        <taxon>Bacillati</taxon>
        <taxon>Chloroflexota</taxon>
        <taxon>Ktedonobacteria</taxon>
        <taxon>Ktedonobacterales</taxon>
        <taxon>Dictyobacteraceae</taxon>
        <taxon>Dictyobacter</taxon>
    </lineage>
</organism>
<feature type="region of interest" description="Disordered" evidence="1">
    <location>
        <begin position="1"/>
        <end position="27"/>
    </location>
</feature>
<evidence type="ECO:0000313" key="3">
    <source>
        <dbReference type="Proteomes" id="UP000322530"/>
    </source>
</evidence>
<name>A0A5A5TJ32_9CHLR</name>
<evidence type="ECO:0000256" key="1">
    <source>
        <dbReference type="SAM" id="MobiDB-lite"/>
    </source>
</evidence>
<evidence type="ECO:0000313" key="2">
    <source>
        <dbReference type="EMBL" id="GCF11427.1"/>
    </source>
</evidence>